<feature type="binding site" evidence="2">
    <location>
        <begin position="65"/>
        <end position="71"/>
    </location>
    <ligand>
        <name>ATP</name>
        <dbReference type="ChEBI" id="CHEBI:30616"/>
    </ligand>
</feature>
<feature type="active site" description="Proton acceptor" evidence="2">
    <location>
        <position position="269"/>
    </location>
</feature>
<keyword evidence="2" id="KW-1208">Phospholipid metabolism</keyword>
<reference evidence="4 5" key="1">
    <citation type="journal article" date="2014" name="Genome Announc.">
        <title>Draft Genome Sequence of Petroleum Oil-Degrading Marine Bacterium Pseudomonas taeanensis Strain MS-3, Isolated from a Crude Oil-Contaminated Seashore.</title>
        <authorList>
            <person name="Lee S.Y."/>
            <person name="Kim S.H."/>
            <person name="Lee D.G."/>
            <person name="Shin S."/>
            <person name="Yun S.H."/>
            <person name="Choi C.W."/>
            <person name="Chung Y.H."/>
            <person name="Choi J.S."/>
            <person name="Kahng H.Y."/>
            <person name="Kim S.I."/>
        </authorList>
    </citation>
    <scope>NUCLEOTIDE SEQUENCE [LARGE SCALE GENOMIC DNA]</scope>
    <source>
        <strain evidence="4 5">MS-3</strain>
    </source>
</reference>
<dbReference type="EC" id="2.7.1.-" evidence="2"/>
<dbReference type="NCBIfam" id="TIGR00147">
    <property type="entry name" value="YegS/Rv2252/BmrU family lipid kinase"/>
    <property type="match status" value="1"/>
</dbReference>
<dbReference type="Proteomes" id="UP000030063">
    <property type="component" value="Unassembled WGS sequence"/>
</dbReference>
<dbReference type="InterPro" id="IPR017438">
    <property type="entry name" value="ATP-NAD_kinase_N"/>
</dbReference>
<comment type="cofactor">
    <cofactor evidence="2">
        <name>Mg(2+)</name>
        <dbReference type="ChEBI" id="CHEBI:18420"/>
    </cofactor>
    <cofactor evidence="2">
        <name>Ca(2+)</name>
        <dbReference type="ChEBI" id="CHEBI:29108"/>
    </cofactor>
    <text evidence="2">Binds 1 Mg(2+) ion per subunit. Ca(2+) may be able to substitute.</text>
</comment>
<protein>
    <recommendedName>
        <fullName evidence="2">Probable lipid kinase YegS-like</fullName>
        <ecNumber evidence="2">2.7.1.-</ecNumber>
    </recommendedName>
</protein>
<keyword evidence="2" id="KW-0460">Magnesium</keyword>
<keyword evidence="2" id="KW-0444">Lipid biosynthesis</keyword>
<keyword evidence="2" id="KW-0443">Lipid metabolism</keyword>
<dbReference type="Gene3D" id="2.60.200.40">
    <property type="match status" value="1"/>
</dbReference>
<comment type="similarity">
    <text evidence="2">Belongs to the diacylglycerol/lipid kinase family. YegS lipid kinase subfamily.</text>
</comment>
<evidence type="ECO:0000313" key="4">
    <source>
        <dbReference type="EMBL" id="KFX67898.1"/>
    </source>
</evidence>
<dbReference type="GO" id="GO:0001727">
    <property type="term" value="F:lipid kinase activity"/>
    <property type="evidence" value="ECO:0007669"/>
    <property type="project" value="UniProtKB-UniRule"/>
</dbReference>
<organism evidence="4 5">
    <name type="scientific">Pseudomonas taeanensis MS-3</name>
    <dbReference type="NCBI Taxonomy" id="1395571"/>
    <lineage>
        <taxon>Bacteria</taxon>
        <taxon>Pseudomonadati</taxon>
        <taxon>Pseudomonadota</taxon>
        <taxon>Gammaproteobacteria</taxon>
        <taxon>Pseudomonadales</taxon>
        <taxon>Pseudomonadaceae</taxon>
        <taxon>Pseudomonas</taxon>
    </lineage>
</organism>
<dbReference type="InterPro" id="IPR045540">
    <property type="entry name" value="YegS/DAGK_C"/>
</dbReference>
<gene>
    <name evidence="4" type="ORF">TMS3_0122090</name>
</gene>
<evidence type="ECO:0000259" key="3">
    <source>
        <dbReference type="PROSITE" id="PS50146"/>
    </source>
</evidence>
<evidence type="ECO:0000256" key="2">
    <source>
        <dbReference type="HAMAP-Rule" id="MF_01377"/>
    </source>
</evidence>
<comment type="function">
    <text evidence="2">Probably phosphorylates lipids; the in vivo substrate is unknown.</text>
</comment>
<dbReference type="OrthoDB" id="142078at2"/>
<dbReference type="SUPFAM" id="SSF111331">
    <property type="entry name" value="NAD kinase/diacylglycerol kinase-like"/>
    <property type="match status" value="1"/>
</dbReference>
<dbReference type="Pfam" id="PF19279">
    <property type="entry name" value="YegS_C"/>
    <property type="match status" value="1"/>
</dbReference>
<dbReference type="InterPro" id="IPR022433">
    <property type="entry name" value="Lip_kinase_YegS"/>
</dbReference>
<dbReference type="GO" id="GO:0008654">
    <property type="term" value="P:phospholipid biosynthetic process"/>
    <property type="evidence" value="ECO:0007669"/>
    <property type="project" value="UniProtKB-UniRule"/>
</dbReference>
<dbReference type="NCBIfam" id="NF009602">
    <property type="entry name" value="PRK13054.1"/>
    <property type="match status" value="1"/>
</dbReference>
<dbReference type="PANTHER" id="PTHR47233">
    <property type="entry name" value="CHEMOTAXIS PROTEIN CHEV"/>
    <property type="match status" value="1"/>
</dbReference>
<keyword evidence="1 2" id="KW-0963">Cytoplasm</keyword>
<keyword evidence="2" id="KW-0479">Metal-binding</keyword>
<dbReference type="HAMAP" id="MF_01377">
    <property type="entry name" value="YegS"/>
    <property type="match status" value="1"/>
</dbReference>
<feature type="binding site" evidence="2">
    <location>
        <position position="92"/>
    </location>
    <ligand>
        <name>ATP</name>
        <dbReference type="ChEBI" id="CHEBI:30616"/>
    </ligand>
</feature>
<feature type="binding site" evidence="2">
    <location>
        <position position="210"/>
    </location>
    <ligand>
        <name>Mg(2+)</name>
        <dbReference type="ChEBI" id="CHEBI:18420"/>
    </ligand>
</feature>
<keyword evidence="2" id="KW-0067">ATP-binding</keyword>
<evidence type="ECO:0000256" key="1">
    <source>
        <dbReference type="ARBA" id="ARBA00022490"/>
    </source>
</evidence>
<dbReference type="GO" id="GO:0005737">
    <property type="term" value="C:cytoplasm"/>
    <property type="evidence" value="ECO:0007669"/>
    <property type="project" value="UniProtKB-SubCell"/>
</dbReference>
<dbReference type="AlphaFoldDB" id="A0A0A1YFZ6"/>
<dbReference type="InterPro" id="IPR001206">
    <property type="entry name" value="Diacylglycerol_kinase_cat_dom"/>
</dbReference>
<dbReference type="NCBIfam" id="TIGR03702">
    <property type="entry name" value="lip_kinase_YegS"/>
    <property type="match status" value="1"/>
</dbReference>
<dbReference type="SMART" id="SM00046">
    <property type="entry name" value="DAGKc"/>
    <property type="match status" value="1"/>
</dbReference>
<dbReference type="InterPro" id="IPR005218">
    <property type="entry name" value="Diacylglycerol/lipid_kinase"/>
</dbReference>
<keyword evidence="2 4" id="KW-0418">Kinase</keyword>
<dbReference type="STRING" id="1395571.TMS3_0122090"/>
<comment type="subcellular location">
    <subcellularLocation>
        <location evidence="2">Cytoplasm</location>
    </subcellularLocation>
</comment>
<feature type="domain" description="DAGKc" evidence="3">
    <location>
        <begin position="1"/>
        <end position="129"/>
    </location>
</feature>
<proteinExistence type="inferred from homology"/>
<feature type="binding site" evidence="2">
    <location>
        <position position="39"/>
    </location>
    <ligand>
        <name>ATP</name>
        <dbReference type="ChEBI" id="CHEBI:30616"/>
    </ligand>
</feature>
<evidence type="ECO:0000313" key="5">
    <source>
        <dbReference type="Proteomes" id="UP000030063"/>
    </source>
</evidence>
<feature type="binding site" evidence="2">
    <location>
        <position position="215"/>
    </location>
    <ligand>
        <name>Mg(2+)</name>
        <dbReference type="ChEBI" id="CHEBI:18420"/>
    </ligand>
</feature>
<dbReference type="InterPro" id="IPR016064">
    <property type="entry name" value="NAD/diacylglycerol_kinase_sf"/>
</dbReference>
<dbReference type="RefSeq" id="WP_025167363.1">
    <property type="nucleotide sequence ID" value="NZ_AWSQ01000009.1"/>
</dbReference>
<comment type="caution">
    <text evidence="4">The sequence shown here is derived from an EMBL/GenBank/DDBJ whole genome shotgun (WGS) entry which is preliminary data.</text>
</comment>
<name>A0A0A1YFZ6_9PSED</name>
<dbReference type="EMBL" id="AWSQ01000009">
    <property type="protein sequence ID" value="KFX67898.1"/>
    <property type="molecule type" value="Genomic_DNA"/>
</dbReference>
<keyword evidence="2" id="KW-0547">Nucleotide-binding</keyword>
<dbReference type="GO" id="GO:0000287">
    <property type="term" value="F:magnesium ion binding"/>
    <property type="evidence" value="ECO:0007669"/>
    <property type="project" value="UniProtKB-UniRule"/>
</dbReference>
<accession>A0A0A1YFZ6</accession>
<dbReference type="PANTHER" id="PTHR47233:SF3">
    <property type="entry name" value="CHEMOTAXIS PROTEIN CHEV"/>
    <property type="match status" value="1"/>
</dbReference>
<sequence>MHKRKALLILHGKQALNEEVRAAVLARRNEGWELAVRLTWEGGDARRLVGEALQAGYPTLIAGGGDGTLREVAEAMALAQTEASLALLPLGTANDFARAAGVPLTALEALALLDVPARPVDLGEVDGQLFLNMATGGFGSNVTANTPDDLKQVLGAAAYFLTGLSRFADVHSSFGRFTGPDFLWEGEFLALGIGNGRQAGGGHLLCPQAKVDDGLLDICIVPAAQDVVGTLGTLLSGGINGLHSVSLSARLPWLEIEAPAGLDLNLDGEPMESRELRFAARAGALRMHLPTGSPLLTD</sequence>
<dbReference type="GO" id="GO:0005524">
    <property type="term" value="F:ATP binding"/>
    <property type="evidence" value="ECO:0007669"/>
    <property type="project" value="UniProtKB-UniRule"/>
</dbReference>
<keyword evidence="2" id="KW-0808">Transferase</keyword>
<dbReference type="eggNOG" id="COG1597">
    <property type="taxonomic scope" value="Bacteria"/>
</dbReference>
<keyword evidence="2" id="KW-0594">Phospholipid biosynthesis</keyword>
<feature type="binding site" evidence="2">
    <location>
        <position position="213"/>
    </location>
    <ligand>
        <name>Mg(2+)</name>
        <dbReference type="ChEBI" id="CHEBI:18420"/>
    </ligand>
</feature>
<dbReference type="Gene3D" id="3.40.50.10330">
    <property type="entry name" value="Probable inorganic polyphosphate/atp-NAD kinase, domain 1"/>
    <property type="match status" value="1"/>
</dbReference>
<dbReference type="Pfam" id="PF00781">
    <property type="entry name" value="DAGK_cat"/>
    <property type="match status" value="1"/>
</dbReference>
<dbReference type="PROSITE" id="PS50146">
    <property type="entry name" value="DAGK"/>
    <property type="match status" value="1"/>
</dbReference>
<keyword evidence="5" id="KW-1185">Reference proteome</keyword>